<dbReference type="Proteomes" id="UP000095286">
    <property type="component" value="Unplaced"/>
</dbReference>
<sequence>MVKRKNGGILNKQSEDECLCCGVKGRSVGVRLQVNSCRACVSFFRKSSNLGLQFRCRRGDYKCILKSGTKMCNFCRFERCTRAGMTLKTKIGERKANSSKEDVIIPMSAALNTCDNKFDHNHATDIENICGIQYPSSSSESSSNMSLSDDQILLKETQLFLKHKSILEDVETILSGSLIARNNIFDPIYNPTCLQRMAICLQQYFSKWGMKSREEMKINKPISYMDFIEFRMQTFRMQAEMLMSLPEFRGLCRSERTLLYRIFWPRFDAFINIELALQTFGYDDENCMFVVKNDEALEIGPDNKYPDELFTDDPFDRRKIMRSGFELFMTELYKPIKKLKLDQVELSYLVTQILWSHKSRDHLSENTLYMREKILKSASSELQNHYIYQKQIDNYSWRLVEITKILAIVTKSVAMLIDNFLMAKILNQCGPHKWCPNGTVLCPLA</sequence>
<accession>A0AC35U3Z2</accession>
<dbReference type="WBParaSite" id="RSKR_0000730100.1">
    <property type="protein sequence ID" value="RSKR_0000730100.1"/>
    <property type="gene ID" value="RSKR_0000730100"/>
</dbReference>
<evidence type="ECO:0000313" key="2">
    <source>
        <dbReference type="WBParaSite" id="RSKR_0000730100.1"/>
    </source>
</evidence>
<evidence type="ECO:0000313" key="1">
    <source>
        <dbReference type="Proteomes" id="UP000095286"/>
    </source>
</evidence>
<organism evidence="1 2">
    <name type="scientific">Rhabditophanes sp. KR3021</name>
    <dbReference type="NCBI Taxonomy" id="114890"/>
    <lineage>
        <taxon>Eukaryota</taxon>
        <taxon>Metazoa</taxon>
        <taxon>Ecdysozoa</taxon>
        <taxon>Nematoda</taxon>
        <taxon>Chromadorea</taxon>
        <taxon>Rhabditida</taxon>
        <taxon>Tylenchina</taxon>
        <taxon>Panagrolaimomorpha</taxon>
        <taxon>Strongyloidoidea</taxon>
        <taxon>Alloionematidae</taxon>
        <taxon>Rhabditophanes</taxon>
    </lineage>
</organism>
<reference evidence="2" key="1">
    <citation type="submission" date="2016-11" db="UniProtKB">
        <authorList>
            <consortium name="WormBaseParasite"/>
        </authorList>
    </citation>
    <scope>IDENTIFICATION</scope>
    <source>
        <strain evidence="2">KR3021</strain>
    </source>
</reference>
<protein>
    <submittedName>
        <fullName evidence="2">Nuclear receptor domain-containing protein</fullName>
    </submittedName>
</protein>
<proteinExistence type="predicted"/>
<name>A0AC35U3Z2_9BILA</name>